<dbReference type="AlphaFoldDB" id="A0AAV4WHU4"/>
<proteinExistence type="predicted"/>
<accession>A0AAV4WHU4</accession>
<sequence>MGSQYQGSKNPSYSRRYYSRCFSIGTGEQGACLSSDEGAGSRITDERAVSTKEARVRVTREDILSGVFYRNREQLQRSHRASVYPLTKGRPPRGSTSLADML</sequence>
<evidence type="ECO:0000256" key="1">
    <source>
        <dbReference type="SAM" id="MobiDB-lite"/>
    </source>
</evidence>
<name>A0AAV4WHU4_CAEEX</name>
<feature type="region of interest" description="Disordered" evidence="1">
    <location>
        <begin position="80"/>
        <end position="102"/>
    </location>
</feature>
<gene>
    <name evidence="2" type="ORF">CEXT_526291</name>
</gene>
<keyword evidence="3" id="KW-1185">Reference proteome</keyword>
<dbReference type="Proteomes" id="UP001054945">
    <property type="component" value="Unassembled WGS sequence"/>
</dbReference>
<evidence type="ECO:0000313" key="2">
    <source>
        <dbReference type="EMBL" id="GIY81938.1"/>
    </source>
</evidence>
<reference evidence="2 3" key="1">
    <citation type="submission" date="2021-06" db="EMBL/GenBank/DDBJ databases">
        <title>Caerostris extrusa draft genome.</title>
        <authorList>
            <person name="Kono N."/>
            <person name="Arakawa K."/>
        </authorList>
    </citation>
    <scope>NUCLEOTIDE SEQUENCE [LARGE SCALE GENOMIC DNA]</scope>
</reference>
<comment type="caution">
    <text evidence="2">The sequence shown here is derived from an EMBL/GenBank/DDBJ whole genome shotgun (WGS) entry which is preliminary data.</text>
</comment>
<protein>
    <submittedName>
        <fullName evidence="2">Uncharacterized protein</fullName>
    </submittedName>
</protein>
<dbReference type="EMBL" id="BPLR01016182">
    <property type="protein sequence ID" value="GIY81938.1"/>
    <property type="molecule type" value="Genomic_DNA"/>
</dbReference>
<organism evidence="2 3">
    <name type="scientific">Caerostris extrusa</name>
    <name type="common">Bark spider</name>
    <name type="synonym">Caerostris bankana</name>
    <dbReference type="NCBI Taxonomy" id="172846"/>
    <lineage>
        <taxon>Eukaryota</taxon>
        <taxon>Metazoa</taxon>
        <taxon>Ecdysozoa</taxon>
        <taxon>Arthropoda</taxon>
        <taxon>Chelicerata</taxon>
        <taxon>Arachnida</taxon>
        <taxon>Araneae</taxon>
        <taxon>Araneomorphae</taxon>
        <taxon>Entelegynae</taxon>
        <taxon>Araneoidea</taxon>
        <taxon>Araneidae</taxon>
        <taxon>Caerostris</taxon>
    </lineage>
</organism>
<evidence type="ECO:0000313" key="3">
    <source>
        <dbReference type="Proteomes" id="UP001054945"/>
    </source>
</evidence>